<feature type="non-terminal residue" evidence="6">
    <location>
        <position position="120"/>
    </location>
</feature>
<keyword evidence="3 4" id="KW-0472">Membrane</keyword>
<accession>A0ABS7CAK2</accession>
<dbReference type="PROSITE" id="PS50885">
    <property type="entry name" value="HAMP"/>
    <property type="match status" value="1"/>
</dbReference>
<keyword evidence="4" id="KW-0812">Transmembrane</keyword>
<dbReference type="Pfam" id="PF00672">
    <property type="entry name" value="HAMP"/>
    <property type="match status" value="1"/>
</dbReference>
<evidence type="ECO:0000256" key="2">
    <source>
        <dbReference type="ARBA" id="ARBA00022475"/>
    </source>
</evidence>
<feature type="transmembrane region" description="Helical" evidence="4">
    <location>
        <begin position="59"/>
        <end position="81"/>
    </location>
</feature>
<sequence length="120" mass="13402">MKPRLFRTFLWKFLLAFLASLLALGLVLTLGYFLAAQLIRFNPSSSFPLTSLLRWIINTVGSVTVMSVTGCVLFLLFFFIFSRNIIRYLELITSGLQQIAGGDLSHRIPVTSSDELGQVA</sequence>
<dbReference type="Gene3D" id="6.10.340.10">
    <property type="match status" value="1"/>
</dbReference>
<dbReference type="CDD" id="cd06225">
    <property type="entry name" value="HAMP"/>
    <property type="match status" value="1"/>
</dbReference>
<dbReference type="InterPro" id="IPR003660">
    <property type="entry name" value="HAMP_dom"/>
</dbReference>
<comment type="subcellular location">
    <subcellularLocation>
        <location evidence="1">Cell membrane</location>
    </subcellularLocation>
</comment>
<keyword evidence="4" id="KW-1133">Transmembrane helix</keyword>
<dbReference type="EMBL" id="JAHZIK010001022">
    <property type="protein sequence ID" value="MBW7457961.1"/>
    <property type="molecule type" value="Genomic_DNA"/>
</dbReference>
<evidence type="ECO:0000259" key="5">
    <source>
        <dbReference type="PROSITE" id="PS50885"/>
    </source>
</evidence>
<reference evidence="6 7" key="1">
    <citation type="submission" date="2021-07" db="EMBL/GenBank/DDBJ databases">
        <title>Paenibacillus radiodurans sp. nov., isolated from the southeastern edge of Tengger Desert.</title>
        <authorList>
            <person name="Zhang G."/>
        </authorList>
    </citation>
    <scope>NUCLEOTIDE SEQUENCE [LARGE SCALE GENOMIC DNA]</scope>
    <source>
        <strain evidence="6 7">CCM 7311</strain>
    </source>
</reference>
<gene>
    <name evidence="6" type="ORF">K0U00_28365</name>
</gene>
<dbReference type="Proteomes" id="UP001519887">
    <property type="component" value="Unassembled WGS sequence"/>
</dbReference>
<name>A0ABS7CAK2_9BACL</name>
<feature type="domain" description="HAMP" evidence="5">
    <location>
        <begin position="83"/>
        <end position="120"/>
    </location>
</feature>
<keyword evidence="2" id="KW-1003">Cell membrane</keyword>
<protein>
    <submittedName>
        <fullName evidence="6">HAMP domain-containing protein</fullName>
    </submittedName>
</protein>
<dbReference type="SUPFAM" id="SSF158472">
    <property type="entry name" value="HAMP domain-like"/>
    <property type="match status" value="1"/>
</dbReference>
<proteinExistence type="predicted"/>
<keyword evidence="7" id="KW-1185">Reference proteome</keyword>
<evidence type="ECO:0000256" key="3">
    <source>
        <dbReference type="ARBA" id="ARBA00023136"/>
    </source>
</evidence>
<evidence type="ECO:0000313" key="6">
    <source>
        <dbReference type="EMBL" id="MBW7457961.1"/>
    </source>
</evidence>
<evidence type="ECO:0000256" key="1">
    <source>
        <dbReference type="ARBA" id="ARBA00004236"/>
    </source>
</evidence>
<organism evidence="6 7">
    <name type="scientific">Paenibacillus sepulcri</name>
    <dbReference type="NCBI Taxonomy" id="359917"/>
    <lineage>
        <taxon>Bacteria</taxon>
        <taxon>Bacillati</taxon>
        <taxon>Bacillota</taxon>
        <taxon>Bacilli</taxon>
        <taxon>Bacillales</taxon>
        <taxon>Paenibacillaceae</taxon>
        <taxon>Paenibacillus</taxon>
    </lineage>
</organism>
<evidence type="ECO:0000313" key="7">
    <source>
        <dbReference type="Proteomes" id="UP001519887"/>
    </source>
</evidence>
<evidence type="ECO:0000256" key="4">
    <source>
        <dbReference type="SAM" id="Phobius"/>
    </source>
</evidence>
<comment type="caution">
    <text evidence="6">The sequence shown here is derived from an EMBL/GenBank/DDBJ whole genome shotgun (WGS) entry which is preliminary data.</text>
</comment>